<dbReference type="SUPFAM" id="SSF51556">
    <property type="entry name" value="Metallo-dependent hydrolases"/>
    <property type="match status" value="1"/>
</dbReference>
<dbReference type="GO" id="GO:0016810">
    <property type="term" value="F:hydrolase activity, acting on carbon-nitrogen (but not peptide) bonds"/>
    <property type="evidence" value="ECO:0007669"/>
    <property type="project" value="InterPro"/>
</dbReference>
<comment type="caution">
    <text evidence="2">The sequence shown here is derived from an EMBL/GenBank/DDBJ whole genome shotgun (WGS) entry which is preliminary data.</text>
</comment>
<dbReference type="Proteomes" id="UP000189670">
    <property type="component" value="Unassembled WGS sequence"/>
</dbReference>
<dbReference type="Pfam" id="PF01979">
    <property type="entry name" value="Amidohydro_1"/>
    <property type="match status" value="1"/>
</dbReference>
<feature type="domain" description="Amidohydrolase-related" evidence="1">
    <location>
        <begin position="86"/>
        <end position="496"/>
    </location>
</feature>
<dbReference type="SUPFAM" id="SSF51338">
    <property type="entry name" value="Composite domain of metallo-dependent hydrolases"/>
    <property type="match status" value="1"/>
</dbReference>
<dbReference type="InterPro" id="IPR032466">
    <property type="entry name" value="Metal_Hydrolase"/>
</dbReference>
<dbReference type="InterPro" id="IPR006680">
    <property type="entry name" value="Amidohydro-rel"/>
</dbReference>
<dbReference type="PANTHER" id="PTHR43135">
    <property type="entry name" value="ALPHA-D-RIBOSE 1-METHYLPHOSPHONATE 5-TRIPHOSPHATE DIPHOSPHATASE"/>
    <property type="match status" value="1"/>
</dbReference>
<dbReference type="Gene3D" id="2.30.40.10">
    <property type="entry name" value="Urease, subunit C, domain 1"/>
    <property type="match status" value="2"/>
</dbReference>
<evidence type="ECO:0000313" key="2">
    <source>
        <dbReference type="EMBL" id="ETR74144.1"/>
    </source>
</evidence>
<dbReference type="EMBL" id="ATBP01000019">
    <property type="protein sequence ID" value="ETR74144.1"/>
    <property type="molecule type" value="Genomic_DNA"/>
</dbReference>
<accession>A0A1V1PH98</accession>
<proteinExistence type="predicted"/>
<gene>
    <name evidence="2" type="ORF">OMM_06486</name>
</gene>
<protein>
    <submittedName>
        <fullName evidence="2">Amidohydrolase</fullName>
    </submittedName>
</protein>
<sequence>MKYSFNAASIASMPGLFGCAAFSNGLPYIDSSRPFILKNVRIIDVITGEVLENHCIQMQQGKITEIFPVHDSIEPSIECMDLKGRYVCPGLIDAHCHSTITSVFAFHFFSAWRHLRQQQANFRLCIESGITTIRDVGAMRWALEWYIERIQNEWIPGPRVVYCNAMLNIKGGHPEVNPTDISYFANAAKPFIGIPTVNFESIDELKQALQQNSQRASFIKLTVDPISAFCKADLKIPVYTDAHLKIIFDFAEKNNLPVICHNMDKVAFDRMIQYPVHSLEHVVTDAYLSDQRVSDFSKKNIAVIPTLTVGQSFSSHIMFDKFPTRYKSDFIENEIKIRQHYLENEAYQHIDSSFHALNQDTMKYYQSVGCKNMWEQKIFLGNPDKTLGLLKYGTENLKKFKDAGVLIGVGMDAGMPFCYFGSLYRELELLSRVGFTNHEILRAVTYNNAKILNMSSEIGHISKGKYADLVVYDKNPLDDIRVCRSPKMVLKDGKIVISKLQYS</sequence>
<evidence type="ECO:0000313" key="3">
    <source>
        <dbReference type="Proteomes" id="UP000189670"/>
    </source>
</evidence>
<name>A0A1V1PH98_9BACT</name>
<reference evidence="3" key="1">
    <citation type="submission" date="2012-11" db="EMBL/GenBank/DDBJ databases">
        <authorList>
            <person name="Lucero-Rivera Y.E."/>
            <person name="Tovar-Ramirez D."/>
        </authorList>
    </citation>
    <scope>NUCLEOTIDE SEQUENCE [LARGE SCALE GENOMIC DNA]</scope>
    <source>
        <strain evidence="3">Araruama</strain>
    </source>
</reference>
<dbReference type="PROSITE" id="PS51257">
    <property type="entry name" value="PROKAR_LIPOPROTEIN"/>
    <property type="match status" value="1"/>
</dbReference>
<dbReference type="AlphaFoldDB" id="A0A1V1PH98"/>
<dbReference type="PANTHER" id="PTHR43135:SF3">
    <property type="entry name" value="ALPHA-D-RIBOSE 1-METHYLPHOSPHONATE 5-TRIPHOSPHATE DIPHOSPHATASE"/>
    <property type="match status" value="1"/>
</dbReference>
<evidence type="ECO:0000259" key="1">
    <source>
        <dbReference type="Pfam" id="PF01979"/>
    </source>
</evidence>
<organism evidence="2 3">
    <name type="scientific">Candidatus Magnetoglobus multicellularis str. Araruama</name>
    <dbReference type="NCBI Taxonomy" id="890399"/>
    <lineage>
        <taxon>Bacteria</taxon>
        <taxon>Pseudomonadati</taxon>
        <taxon>Thermodesulfobacteriota</taxon>
        <taxon>Desulfobacteria</taxon>
        <taxon>Desulfobacterales</taxon>
        <taxon>Desulfobacteraceae</taxon>
        <taxon>Candidatus Magnetoglobus</taxon>
    </lineage>
</organism>
<dbReference type="InterPro" id="IPR011059">
    <property type="entry name" value="Metal-dep_hydrolase_composite"/>
</dbReference>
<dbReference type="InterPro" id="IPR051781">
    <property type="entry name" value="Metallo-dep_Hydrolase"/>
</dbReference>
<dbReference type="Gene3D" id="3.20.20.140">
    <property type="entry name" value="Metal-dependent hydrolases"/>
    <property type="match status" value="1"/>
</dbReference>
<keyword evidence="2" id="KW-0378">Hydrolase</keyword>